<gene>
    <name evidence="1" type="ORF">ACFO5R_12345</name>
</gene>
<dbReference type="EMBL" id="JBHSFA010000007">
    <property type="protein sequence ID" value="MFC4542711.1"/>
    <property type="molecule type" value="Genomic_DNA"/>
</dbReference>
<sequence length="50" mass="5486">MARYEFTCPDCTAQLEFDDRQRSVAIRSGCPLCGRPIADTDFATREGGSA</sequence>
<dbReference type="Pfam" id="PF24441">
    <property type="entry name" value="DUF7560"/>
    <property type="match status" value="1"/>
</dbReference>
<evidence type="ECO:0000313" key="1">
    <source>
        <dbReference type="EMBL" id="MFC4542711.1"/>
    </source>
</evidence>
<dbReference type="RefSeq" id="WP_250140598.1">
    <property type="nucleotide sequence ID" value="NZ_JALIQP010000002.1"/>
</dbReference>
<dbReference type="AlphaFoldDB" id="A0ABD5PQF2"/>
<dbReference type="InterPro" id="IPR055982">
    <property type="entry name" value="DUF7560"/>
</dbReference>
<dbReference type="Proteomes" id="UP001595898">
    <property type="component" value="Unassembled WGS sequence"/>
</dbReference>
<evidence type="ECO:0000313" key="2">
    <source>
        <dbReference type="Proteomes" id="UP001595898"/>
    </source>
</evidence>
<accession>A0ABD5PQF2</accession>
<protein>
    <submittedName>
        <fullName evidence="1">Zinc ribbon domain-containing protein</fullName>
    </submittedName>
</protein>
<keyword evidence="2" id="KW-1185">Reference proteome</keyword>
<comment type="caution">
    <text evidence="1">The sequence shown here is derived from an EMBL/GenBank/DDBJ whole genome shotgun (WGS) entry which is preliminary data.</text>
</comment>
<proteinExistence type="predicted"/>
<reference evidence="1 2" key="1">
    <citation type="journal article" date="2019" name="Int. J. Syst. Evol. Microbiol.">
        <title>The Global Catalogue of Microorganisms (GCM) 10K type strain sequencing project: providing services to taxonomists for standard genome sequencing and annotation.</title>
        <authorList>
            <consortium name="The Broad Institute Genomics Platform"/>
            <consortium name="The Broad Institute Genome Sequencing Center for Infectious Disease"/>
            <person name="Wu L."/>
            <person name="Ma J."/>
        </authorList>
    </citation>
    <scope>NUCLEOTIDE SEQUENCE [LARGE SCALE GENOMIC DNA]</scope>
    <source>
        <strain evidence="1 2">WLHS5</strain>
    </source>
</reference>
<name>A0ABD5PQF2_9EURY</name>
<organism evidence="1 2">
    <name type="scientific">Halosolutus amylolyticus</name>
    <dbReference type="NCBI Taxonomy" id="2932267"/>
    <lineage>
        <taxon>Archaea</taxon>
        <taxon>Methanobacteriati</taxon>
        <taxon>Methanobacteriota</taxon>
        <taxon>Stenosarchaea group</taxon>
        <taxon>Halobacteria</taxon>
        <taxon>Halobacteriales</taxon>
        <taxon>Natrialbaceae</taxon>
        <taxon>Halosolutus</taxon>
    </lineage>
</organism>